<comment type="caution">
    <text evidence="4">The sequence shown here is derived from an EMBL/GenBank/DDBJ whole genome shotgun (WGS) entry which is preliminary data.</text>
</comment>
<reference evidence="5" key="1">
    <citation type="journal article" date="2019" name="Int. J. Syst. Evol. Microbiol.">
        <title>The Global Catalogue of Microorganisms (GCM) 10K type strain sequencing project: providing services to taxonomists for standard genome sequencing and annotation.</title>
        <authorList>
            <consortium name="The Broad Institute Genomics Platform"/>
            <consortium name="The Broad Institute Genome Sequencing Center for Infectious Disease"/>
            <person name="Wu L."/>
            <person name="Ma J."/>
        </authorList>
    </citation>
    <scope>NUCLEOTIDE SEQUENCE [LARGE SCALE GENOMIC DNA]</scope>
    <source>
        <strain evidence="5">CCUG 43117</strain>
    </source>
</reference>
<evidence type="ECO:0000259" key="3">
    <source>
        <dbReference type="Pfam" id="PF20239"/>
    </source>
</evidence>
<dbReference type="RefSeq" id="WP_066726338.1">
    <property type="nucleotide sequence ID" value="NZ_JBHSLU010000022.1"/>
</dbReference>
<accession>A0ABW0P277</accession>
<dbReference type="InterPro" id="IPR046531">
    <property type="entry name" value="DUF6596"/>
</dbReference>
<name>A0ABW0P277_9HYPH</name>
<protein>
    <submittedName>
        <fullName evidence="4">RNA polymerase sigma factor</fullName>
    </submittedName>
</protein>
<sequence length="429" mass="45895">MTAEAGAADEARRAADLAARASYGRLLSLLARDWRDLAAAEDALAEAFRLALDRWPSDGVPARPEAWLLTTARRQLIDGRRRQTIRAAAEPTLTLLAEQDANTDGFAFPDERLKLLFVCAHPAIDPAARAPLMLQAVLGLDATRIAQAFLTSPAALGQRLVRAKAKIRDARIAFAIPERAELPGRLDAVLQAIYAAYGSGWEDIAGADLRRRGLAEEAIWLARLVIQLLPGEPEARGLLALMLHGEARREARRSSDGAFVPLAEQDTARWSAPLIEEAEAELAQAARHAALGPFQLEAAIQSVHAARAVTGHTDAAALARLYEGLARLAPTTGVLVSRAAALAEASGPQAGLSALAELPAGDVMSYQPFWALKAHLLRRSGQDEAARDAYARAIGLTSDPAIRDFLMSASQRPADRTSTSGERTHPAGR</sequence>
<dbReference type="SUPFAM" id="SSF88946">
    <property type="entry name" value="Sigma2 domain of RNA polymerase sigma factors"/>
    <property type="match status" value="1"/>
</dbReference>
<dbReference type="SUPFAM" id="SSF88659">
    <property type="entry name" value="Sigma3 and sigma4 domains of RNA polymerase sigma factors"/>
    <property type="match status" value="1"/>
</dbReference>
<proteinExistence type="predicted"/>
<organism evidence="4 5">
    <name type="scientific">Bosea massiliensis</name>
    <dbReference type="NCBI Taxonomy" id="151419"/>
    <lineage>
        <taxon>Bacteria</taxon>
        <taxon>Pseudomonadati</taxon>
        <taxon>Pseudomonadota</taxon>
        <taxon>Alphaproteobacteria</taxon>
        <taxon>Hyphomicrobiales</taxon>
        <taxon>Boseaceae</taxon>
        <taxon>Bosea</taxon>
    </lineage>
</organism>
<feature type="compositionally biased region" description="Polar residues" evidence="1">
    <location>
        <begin position="408"/>
        <end position="421"/>
    </location>
</feature>
<dbReference type="EMBL" id="JBHSLU010000022">
    <property type="protein sequence ID" value="MFC5505778.1"/>
    <property type="molecule type" value="Genomic_DNA"/>
</dbReference>
<dbReference type="InterPro" id="IPR007627">
    <property type="entry name" value="RNA_pol_sigma70_r2"/>
</dbReference>
<dbReference type="Proteomes" id="UP001596060">
    <property type="component" value="Unassembled WGS sequence"/>
</dbReference>
<dbReference type="PANTHER" id="PTHR47756:SF2">
    <property type="entry name" value="BLL6612 PROTEIN"/>
    <property type="match status" value="1"/>
</dbReference>
<evidence type="ECO:0000313" key="5">
    <source>
        <dbReference type="Proteomes" id="UP001596060"/>
    </source>
</evidence>
<dbReference type="InterPro" id="IPR013325">
    <property type="entry name" value="RNA_pol_sigma_r2"/>
</dbReference>
<dbReference type="Pfam" id="PF04542">
    <property type="entry name" value="Sigma70_r2"/>
    <property type="match status" value="1"/>
</dbReference>
<dbReference type="Pfam" id="PF20239">
    <property type="entry name" value="DUF6596"/>
    <property type="match status" value="1"/>
</dbReference>
<evidence type="ECO:0000256" key="1">
    <source>
        <dbReference type="SAM" id="MobiDB-lite"/>
    </source>
</evidence>
<feature type="domain" description="DUF6596" evidence="3">
    <location>
        <begin position="185"/>
        <end position="286"/>
    </location>
</feature>
<evidence type="ECO:0000313" key="4">
    <source>
        <dbReference type="EMBL" id="MFC5505778.1"/>
    </source>
</evidence>
<gene>
    <name evidence="4" type="ORF">ACFPN9_10950</name>
</gene>
<dbReference type="PANTHER" id="PTHR47756">
    <property type="entry name" value="BLL6612 PROTEIN-RELATED"/>
    <property type="match status" value="1"/>
</dbReference>
<keyword evidence="5" id="KW-1185">Reference proteome</keyword>
<feature type="domain" description="RNA polymerase sigma-70 region 2" evidence="2">
    <location>
        <begin position="23"/>
        <end position="84"/>
    </location>
</feature>
<feature type="region of interest" description="Disordered" evidence="1">
    <location>
        <begin position="407"/>
        <end position="429"/>
    </location>
</feature>
<evidence type="ECO:0000259" key="2">
    <source>
        <dbReference type="Pfam" id="PF04542"/>
    </source>
</evidence>
<dbReference type="Gene3D" id="1.10.1740.10">
    <property type="match status" value="1"/>
</dbReference>
<dbReference type="InterPro" id="IPR013324">
    <property type="entry name" value="RNA_pol_sigma_r3/r4-like"/>
</dbReference>